<dbReference type="PANTHER" id="PTHR11654">
    <property type="entry name" value="OLIGOPEPTIDE TRANSPORTER-RELATED"/>
    <property type="match status" value="1"/>
</dbReference>
<proteinExistence type="inferred from homology"/>
<dbReference type="GO" id="GO:0016020">
    <property type="term" value="C:membrane"/>
    <property type="evidence" value="ECO:0007669"/>
    <property type="project" value="UniProtKB-SubCell"/>
</dbReference>
<keyword evidence="8" id="KW-1185">Reference proteome</keyword>
<gene>
    <name evidence="7" type="ORF">PHATRDRAFT_47218</name>
</gene>
<feature type="transmembrane region" description="Helical" evidence="6">
    <location>
        <begin position="538"/>
        <end position="559"/>
    </location>
</feature>
<dbReference type="InterPro" id="IPR036259">
    <property type="entry name" value="MFS_trans_sf"/>
</dbReference>
<dbReference type="GeneID" id="7202198"/>
<feature type="transmembrane region" description="Helical" evidence="6">
    <location>
        <begin position="571"/>
        <end position="593"/>
    </location>
</feature>
<evidence type="ECO:0000256" key="2">
    <source>
        <dbReference type="ARBA" id="ARBA00005982"/>
    </source>
</evidence>
<dbReference type="Gene3D" id="1.20.1250.20">
    <property type="entry name" value="MFS general substrate transporter like domains"/>
    <property type="match status" value="1"/>
</dbReference>
<keyword evidence="4 6" id="KW-1133">Transmembrane helix</keyword>
<keyword evidence="3 6" id="KW-0812">Transmembrane</keyword>
<dbReference type="SUPFAM" id="SSF103473">
    <property type="entry name" value="MFS general substrate transporter"/>
    <property type="match status" value="2"/>
</dbReference>
<reference evidence="8" key="2">
    <citation type="submission" date="2008-08" db="EMBL/GenBank/DDBJ databases">
        <authorList>
            <consortium name="Diatom Consortium"/>
            <person name="Grigoriev I."/>
            <person name="Grimwood J."/>
            <person name="Kuo A."/>
            <person name="Otillar R.P."/>
            <person name="Salamov A."/>
            <person name="Detter J.C."/>
            <person name="Lindquist E."/>
            <person name="Shapiro H."/>
            <person name="Lucas S."/>
            <person name="Glavina del Rio T."/>
            <person name="Pitluck S."/>
            <person name="Rokhsar D."/>
            <person name="Bowler C."/>
        </authorList>
    </citation>
    <scope>GENOME REANNOTATION</scope>
    <source>
        <strain evidence="8">CCAP 1055/1</strain>
    </source>
</reference>
<dbReference type="eggNOG" id="KOG1237">
    <property type="taxonomic scope" value="Eukaryota"/>
</dbReference>
<evidence type="ECO:0000256" key="6">
    <source>
        <dbReference type="SAM" id="Phobius"/>
    </source>
</evidence>
<feature type="transmembrane region" description="Helical" evidence="6">
    <location>
        <begin position="260"/>
        <end position="279"/>
    </location>
</feature>
<dbReference type="KEGG" id="pti:PHATRDRAFT_47218"/>
<reference evidence="7 8" key="1">
    <citation type="journal article" date="2008" name="Nature">
        <title>The Phaeodactylum genome reveals the evolutionary history of diatom genomes.</title>
        <authorList>
            <person name="Bowler C."/>
            <person name="Allen A.E."/>
            <person name="Badger J.H."/>
            <person name="Grimwood J."/>
            <person name="Jabbari K."/>
            <person name="Kuo A."/>
            <person name="Maheswari U."/>
            <person name="Martens C."/>
            <person name="Maumus F."/>
            <person name="Otillar R.P."/>
            <person name="Rayko E."/>
            <person name="Salamov A."/>
            <person name="Vandepoele K."/>
            <person name="Beszteri B."/>
            <person name="Gruber A."/>
            <person name="Heijde M."/>
            <person name="Katinka M."/>
            <person name="Mock T."/>
            <person name="Valentin K."/>
            <person name="Verret F."/>
            <person name="Berges J.A."/>
            <person name="Brownlee C."/>
            <person name="Cadoret J.P."/>
            <person name="Chiovitti A."/>
            <person name="Choi C.J."/>
            <person name="Coesel S."/>
            <person name="De Martino A."/>
            <person name="Detter J.C."/>
            <person name="Durkin C."/>
            <person name="Falciatore A."/>
            <person name="Fournet J."/>
            <person name="Haruta M."/>
            <person name="Huysman M.J."/>
            <person name="Jenkins B.D."/>
            <person name="Jiroutova K."/>
            <person name="Jorgensen R.E."/>
            <person name="Joubert Y."/>
            <person name="Kaplan A."/>
            <person name="Kroger N."/>
            <person name="Kroth P.G."/>
            <person name="La Roche J."/>
            <person name="Lindquist E."/>
            <person name="Lommer M."/>
            <person name="Martin-Jezequel V."/>
            <person name="Lopez P.J."/>
            <person name="Lucas S."/>
            <person name="Mangogna M."/>
            <person name="McGinnis K."/>
            <person name="Medlin L.K."/>
            <person name="Montsant A."/>
            <person name="Oudot-Le Secq M.P."/>
            <person name="Napoli C."/>
            <person name="Obornik M."/>
            <person name="Parker M.S."/>
            <person name="Petit J.L."/>
            <person name="Porcel B.M."/>
            <person name="Poulsen N."/>
            <person name="Robison M."/>
            <person name="Rychlewski L."/>
            <person name="Rynearson T.A."/>
            <person name="Schmutz J."/>
            <person name="Shapiro H."/>
            <person name="Siaut M."/>
            <person name="Stanley M."/>
            <person name="Sussman M.R."/>
            <person name="Taylor A.R."/>
            <person name="Vardi A."/>
            <person name="von Dassow P."/>
            <person name="Vyverman W."/>
            <person name="Willis A."/>
            <person name="Wyrwicz L.S."/>
            <person name="Rokhsar D.S."/>
            <person name="Weissenbach J."/>
            <person name="Armbrust E.V."/>
            <person name="Green B.R."/>
            <person name="Van de Peer Y."/>
            <person name="Grigoriev I.V."/>
        </authorList>
    </citation>
    <scope>NUCLEOTIDE SEQUENCE [LARGE SCALE GENOMIC DNA]</scope>
    <source>
        <strain evidence="7 8">CCAP 1055/1</strain>
    </source>
</reference>
<feature type="transmembrane region" description="Helical" evidence="6">
    <location>
        <begin position="59"/>
        <end position="79"/>
    </location>
</feature>
<feature type="transmembrane region" description="Helical" evidence="6">
    <location>
        <begin position="122"/>
        <end position="146"/>
    </location>
</feature>
<evidence type="ECO:0000313" key="7">
    <source>
        <dbReference type="EMBL" id="EEC47196.1"/>
    </source>
</evidence>
<dbReference type="EMBL" id="CM000614">
    <property type="protein sequence ID" value="EEC47196.1"/>
    <property type="molecule type" value="Genomic_DNA"/>
</dbReference>
<comment type="subcellular location">
    <subcellularLocation>
        <location evidence="1">Membrane</location>
        <topology evidence="1">Multi-pass membrane protein</topology>
    </subcellularLocation>
</comment>
<dbReference type="OrthoDB" id="8904098at2759"/>
<dbReference type="OMA" id="YYAVAFS"/>
<feature type="transmembrane region" description="Helical" evidence="6">
    <location>
        <begin position="471"/>
        <end position="490"/>
    </location>
</feature>
<evidence type="ECO:0000256" key="3">
    <source>
        <dbReference type="ARBA" id="ARBA00022692"/>
    </source>
</evidence>
<feature type="transmembrane region" description="Helical" evidence="6">
    <location>
        <begin position="91"/>
        <end position="110"/>
    </location>
</feature>
<sequence>MPRGNGTTTHSVREKDKLLTPVIWCILVTETGERFAYFGFRAILVLYFVSLEYSESQAIAFFAYTTCLAYLSPIAGALLADGHLGRYQTILWFGLVYVIGLSILTFAAAASEDVDLAYRRTLTFVGLFLVCLGTGGIKPCVSAFGADQISMRPENHDGDDTLERSVNNAGPVAMTSTKLYRDNHKAITLADTGQGPSERDGLFREPPVDPRETVVAPDGVTSSKKNEQVRAFFAYFYFCINVGAVTSIALVPILRGRYGFSAAFLLPTCFMITAILLFLSKRNEYIHHQPGKDGSSLSTTFRLCWWLIRENLWSIPWVQRALPWAKPEPLQNHAPGQHTLVPNEEDDYNTDMDAGLNDNTSSVDDDTVVENDTRASPDAVFHQQLDDAAQAVNVLPIMAMFPIFWCLYDQQGSVWTLQATRMALPDGMLPEQLQVVNPLQIMLFIPLFDRYIYPVMQAKGWNIAPLRRMSWGMMLTAISFFLSGLVEWCIQSHERNSEAMISVFWQLPQITVLAIGEIFISVTGLEFAYSTSPERLKAFLMALFLLTTAFGDLLSGILYSTVFANMNRAKIMHTCALLMLCNLGLFALVVRWWERREVHDLRRLQSLQGLELREERRMI</sequence>
<comment type="similarity">
    <text evidence="2">Belongs to the major facilitator superfamily. Proton-dependent oligopeptide transporter (POT/PTR) (TC 2.A.17) family.</text>
</comment>
<dbReference type="HOGENOM" id="CLU_441781_0_0_1"/>
<dbReference type="PaxDb" id="2850-Phatr47218"/>
<dbReference type="InterPro" id="IPR000109">
    <property type="entry name" value="POT_fam"/>
</dbReference>
<dbReference type="RefSeq" id="XP_002181273.1">
    <property type="nucleotide sequence ID" value="XM_002181237.1"/>
</dbReference>
<name>B7G2W1_PHATC</name>
<evidence type="ECO:0000256" key="1">
    <source>
        <dbReference type="ARBA" id="ARBA00004141"/>
    </source>
</evidence>
<evidence type="ECO:0000256" key="5">
    <source>
        <dbReference type="ARBA" id="ARBA00023136"/>
    </source>
</evidence>
<feature type="transmembrane region" description="Helical" evidence="6">
    <location>
        <begin position="510"/>
        <end position="529"/>
    </location>
</feature>
<evidence type="ECO:0000313" key="8">
    <source>
        <dbReference type="Proteomes" id="UP000000759"/>
    </source>
</evidence>
<organism evidence="7 8">
    <name type="scientific">Phaeodactylum tricornutum (strain CCAP 1055/1)</name>
    <dbReference type="NCBI Taxonomy" id="556484"/>
    <lineage>
        <taxon>Eukaryota</taxon>
        <taxon>Sar</taxon>
        <taxon>Stramenopiles</taxon>
        <taxon>Ochrophyta</taxon>
        <taxon>Bacillariophyta</taxon>
        <taxon>Bacillariophyceae</taxon>
        <taxon>Bacillariophycidae</taxon>
        <taxon>Naviculales</taxon>
        <taxon>Phaeodactylaceae</taxon>
        <taxon>Phaeodactylum</taxon>
    </lineage>
</organism>
<dbReference type="AlphaFoldDB" id="B7G2W1"/>
<evidence type="ECO:0000256" key="4">
    <source>
        <dbReference type="ARBA" id="ARBA00022989"/>
    </source>
</evidence>
<keyword evidence="5 6" id="KW-0472">Membrane</keyword>
<dbReference type="Proteomes" id="UP000000759">
    <property type="component" value="Chromosome 12"/>
</dbReference>
<accession>B7G2W1</accession>
<dbReference type="InParanoid" id="B7G2W1"/>
<dbReference type="Pfam" id="PF00854">
    <property type="entry name" value="PTR2"/>
    <property type="match status" value="2"/>
</dbReference>
<dbReference type="GO" id="GO:0022857">
    <property type="term" value="F:transmembrane transporter activity"/>
    <property type="evidence" value="ECO:0007669"/>
    <property type="project" value="InterPro"/>
</dbReference>
<protein>
    <submittedName>
        <fullName evidence="7">Uncharacterized protein</fullName>
    </submittedName>
</protein>
<feature type="transmembrane region" description="Helical" evidence="6">
    <location>
        <begin position="232"/>
        <end position="254"/>
    </location>
</feature>